<reference evidence="3" key="1">
    <citation type="journal article" date="2019" name="Int. J. Syst. Evol. Microbiol.">
        <title>The Global Catalogue of Microorganisms (GCM) 10K type strain sequencing project: providing services to taxonomists for standard genome sequencing and annotation.</title>
        <authorList>
            <consortium name="The Broad Institute Genomics Platform"/>
            <consortium name="The Broad Institute Genome Sequencing Center for Infectious Disease"/>
            <person name="Wu L."/>
            <person name="Ma J."/>
        </authorList>
    </citation>
    <scope>NUCLEOTIDE SEQUENCE [LARGE SCALE GENOMIC DNA]</scope>
    <source>
        <strain evidence="3">JCM 18514</strain>
    </source>
</reference>
<dbReference type="Pfam" id="PF02474">
    <property type="entry name" value="NodA"/>
    <property type="match status" value="1"/>
</dbReference>
<dbReference type="InterPro" id="IPR003484">
    <property type="entry name" value="NodA"/>
</dbReference>
<dbReference type="InterPro" id="IPR016181">
    <property type="entry name" value="Acyl_CoA_acyltransferase"/>
</dbReference>
<name>A0ABP9SL76_9MICC</name>
<dbReference type="InterPro" id="IPR000182">
    <property type="entry name" value="GNAT_dom"/>
</dbReference>
<evidence type="ECO:0000313" key="3">
    <source>
        <dbReference type="Proteomes" id="UP001500200"/>
    </source>
</evidence>
<organism evidence="2 3">
    <name type="scientific">Arthrobacter gyeryongensis</name>
    <dbReference type="NCBI Taxonomy" id="1650592"/>
    <lineage>
        <taxon>Bacteria</taxon>
        <taxon>Bacillati</taxon>
        <taxon>Actinomycetota</taxon>
        <taxon>Actinomycetes</taxon>
        <taxon>Micrococcales</taxon>
        <taxon>Micrococcaceae</taxon>
        <taxon>Arthrobacter</taxon>
    </lineage>
</organism>
<gene>
    <name evidence="2" type="ORF">GCM10023346_35780</name>
</gene>
<dbReference type="PROSITE" id="PS51186">
    <property type="entry name" value="GNAT"/>
    <property type="match status" value="1"/>
</dbReference>
<dbReference type="RefSeq" id="WP_345451299.1">
    <property type="nucleotide sequence ID" value="NZ_BAABKK010000026.1"/>
</dbReference>
<evidence type="ECO:0000313" key="2">
    <source>
        <dbReference type="EMBL" id="GAA5198497.1"/>
    </source>
</evidence>
<keyword evidence="3" id="KW-1185">Reference proteome</keyword>
<accession>A0ABP9SL76</accession>
<dbReference type="Proteomes" id="UP001500200">
    <property type="component" value="Unassembled WGS sequence"/>
</dbReference>
<evidence type="ECO:0000259" key="1">
    <source>
        <dbReference type="PROSITE" id="PS51186"/>
    </source>
</evidence>
<protein>
    <recommendedName>
        <fullName evidence="1">N-acetyltransferase domain-containing protein</fullName>
    </recommendedName>
</protein>
<dbReference type="SUPFAM" id="SSF55729">
    <property type="entry name" value="Acyl-CoA N-acyltransferases (Nat)"/>
    <property type="match status" value="1"/>
</dbReference>
<sequence>MQTTIRVVRHSHLDSGTIEGLRSLFDAEYYETFGVWDPDHPYGYSPADVHVLAFDGLGLLGHVGFQTRLIGVGPIGILVGGTGGVLVAPPARGTGLGTLLMRRTRVAMETAGADFGYLGCREEIAPFYESCGWRRIRAQERCFSRLDGTTIIESVDSPILICSAGKTTASWPAGPIDLRGTPW</sequence>
<comment type="caution">
    <text evidence="2">The sequence shown here is derived from an EMBL/GenBank/DDBJ whole genome shotgun (WGS) entry which is preliminary data.</text>
</comment>
<dbReference type="Gene3D" id="3.40.630.30">
    <property type="match status" value="1"/>
</dbReference>
<feature type="domain" description="N-acetyltransferase" evidence="1">
    <location>
        <begin position="3"/>
        <end position="158"/>
    </location>
</feature>
<dbReference type="EMBL" id="BAABKK010000026">
    <property type="protein sequence ID" value="GAA5198497.1"/>
    <property type="molecule type" value="Genomic_DNA"/>
</dbReference>
<proteinExistence type="predicted"/>